<keyword evidence="4" id="KW-1185">Reference proteome</keyword>
<keyword evidence="2" id="KW-0732">Signal</keyword>
<dbReference type="EMBL" id="KB870806">
    <property type="protein sequence ID" value="EOA34894.1"/>
    <property type="molecule type" value="Genomic_DNA"/>
</dbReference>
<dbReference type="eggNOG" id="ENOG502RYNN">
    <property type="taxonomic scope" value="Eukaryota"/>
</dbReference>
<proteinExistence type="predicted"/>
<dbReference type="OrthoDB" id="1112482at2759"/>
<evidence type="ECO:0000256" key="1">
    <source>
        <dbReference type="SAM" id="MobiDB-lite"/>
    </source>
</evidence>
<feature type="compositionally biased region" description="Pro residues" evidence="1">
    <location>
        <begin position="42"/>
        <end position="63"/>
    </location>
</feature>
<evidence type="ECO:0000313" key="3">
    <source>
        <dbReference type="EMBL" id="EOA34894.1"/>
    </source>
</evidence>
<name>R0HYC5_9BRAS</name>
<dbReference type="KEGG" id="crb:17895222"/>
<organism evidence="3 4">
    <name type="scientific">Capsella rubella</name>
    <dbReference type="NCBI Taxonomy" id="81985"/>
    <lineage>
        <taxon>Eukaryota</taxon>
        <taxon>Viridiplantae</taxon>
        <taxon>Streptophyta</taxon>
        <taxon>Embryophyta</taxon>
        <taxon>Tracheophyta</taxon>
        <taxon>Spermatophyta</taxon>
        <taxon>Magnoliopsida</taxon>
        <taxon>eudicotyledons</taxon>
        <taxon>Gunneridae</taxon>
        <taxon>Pentapetalae</taxon>
        <taxon>rosids</taxon>
        <taxon>malvids</taxon>
        <taxon>Brassicales</taxon>
        <taxon>Brassicaceae</taxon>
        <taxon>Camelineae</taxon>
        <taxon>Capsella</taxon>
    </lineage>
</organism>
<feature type="region of interest" description="Disordered" evidence="1">
    <location>
        <begin position="42"/>
        <end position="90"/>
    </location>
</feature>
<feature type="compositionally biased region" description="Polar residues" evidence="1">
    <location>
        <begin position="64"/>
        <end position="74"/>
    </location>
</feature>
<accession>R0HYC5</accession>
<evidence type="ECO:0000313" key="4">
    <source>
        <dbReference type="Proteomes" id="UP000029121"/>
    </source>
</evidence>
<reference evidence="4" key="1">
    <citation type="journal article" date="2013" name="Nat. Genet.">
        <title>The Capsella rubella genome and the genomic consequences of rapid mating system evolution.</title>
        <authorList>
            <person name="Slotte T."/>
            <person name="Hazzouri K.M."/>
            <person name="Agren J.A."/>
            <person name="Koenig D."/>
            <person name="Maumus F."/>
            <person name="Guo Y.L."/>
            <person name="Steige K."/>
            <person name="Platts A.E."/>
            <person name="Escobar J.S."/>
            <person name="Newman L.K."/>
            <person name="Wang W."/>
            <person name="Mandakova T."/>
            <person name="Vello E."/>
            <person name="Smith L.M."/>
            <person name="Henz S.R."/>
            <person name="Steffen J."/>
            <person name="Takuno S."/>
            <person name="Brandvain Y."/>
            <person name="Coop G."/>
            <person name="Andolfatto P."/>
            <person name="Hu T.T."/>
            <person name="Blanchette M."/>
            <person name="Clark R.M."/>
            <person name="Quesneville H."/>
            <person name="Nordborg M."/>
            <person name="Gaut B.S."/>
            <person name="Lysak M.A."/>
            <person name="Jenkins J."/>
            <person name="Grimwood J."/>
            <person name="Chapman J."/>
            <person name="Prochnik S."/>
            <person name="Shu S."/>
            <person name="Rokhsar D."/>
            <person name="Schmutz J."/>
            <person name="Weigel D."/>
            <person name="Wright S.I."/>
        </authorList>
    </citation>
    <scope>NUCLEOTIDE SEQUENCE [LARGE SCALE GENOMIC DNA]</scope>
    <source>
        <strain evidence="4">cv. Monte Gargano</strain>
    </source>
</reference>
<dbReference type="AlphaFoldDB" id="R0HYC5"/>
<evidence type="ECO:0008006" key="5">
    <source>
        <dbReference type="Google" id="ProtNLM"/>
    </source>
</evidence>
<feature type="signal peptide" evidence="2">
    <location>
        <begin position="1"/>
        <end position="23"/>
    </location>
</feature>
<feature type="compositionally biased region" description="Pro residues" evidence="1">
    <location>
        <begin position="76"/>
        <end position="89"/>
    </location>
</feature>
<dbReference type="Proteomes" id="UP000029121">
    <property type="component" value="Unassembled WGS sequence"/>
</dbReference>
<sequence>MASSKLFVIMIFSFMALFIVSHAKSFSPGRKLFQYAPTPEFPPSYEPSSPELPPAYSPTPSYNPTPELSPSYTPTPELPPSYNPTPKIRPPYVYVSAPAPAPY</sequence>
<gene>
    <name evidence="3" type="ORF">CARUB_v10022477mg</name>
</gene>
<evidence type="ECO:0000256" key="2">
    <source>
        <dbReference type="SAM" id="SignalP"/>
    </source>
</evidence>
<protein>
    <recommendedName>
        <fullName evidence="5">Extensin domain-containing protein</fullName>
    </recommendedName>
</protein>
<feature type="chain" id="PRO_5004343279" description="Extensin domain-containing protein" evidence="2">
    <location>
        <begin position="24"/>
        <end position="103"/>
    </location>
</feature>